<keyword evidence="7" id="KW-0003">3Fe-4S</keyword>
<sequence>MPETKWQVTVDKDLCIGSGGCVLRAPDGFELDAARQSCARHEVMASSDAVLDAAENCPVEAISIVEEGSGTVVFPPED</sequence>
<dbReference type="RefSeq" id="WP_344665266.1">
    <property type="nucleotide sequence ID" value="NZ_BAAAQN010000008.1"/>
</dbReference>
<accession>A0ABP5FC72</accession>
<evidence type="ECO:0000256" key="2">
    <source>
        <dbReference type="ARBA" id="ARBA00022448"/>
    </source>
</evidence>
<evidence type="ECO:0000256" key="6">
    <source>
        <dbReference type="ARBA" id="ARBA00023014"/>
    </source>
</evidence>
<keyword evidence="6 8" id="KW-0411">Iron-sulfur</keyword>
<reference evidence="10" key="1">
    <citation type="journal article" date="2019" name="Int. J. Syst. Evol. Microbiol.">
        <title>The Global Catalogue of Microorganisms (GCM) 10K type strain sequencing project: providing services to taxonomists for standard genome sequencing and annotation.</title>
        <authorList>
            <consortium name="The Broad Institute Genomics Platform"/>
            <consortium name="The Broad Institute Genome Sequencing Center for Infectious Disease"/>
            <person name="Wu L."/>
            <person name="Ma J."/>
        </authorList>
    </citation>
    <scope>NUCLEOTIDE SEQUENCE [LARGE SCALE GENOMIC DNA]</scope>
    <source>
        <strain evidence="10">JCM 16014</strain>
    </source>
</reference>
<dbReference type="PANTHER" id="PTHR36923">
    <property type="entry name" value="FERREDOXIN"/>
    <property type="match status" value="1"/>
</dbReference>
<evidence type="ECO:0000313" key="9">
    <source>
        <dbReference type="EMBL" id="GAA2022759.1"/>
    </source>
</evidence>
<dbReference type="InterPro" id="IPR001080">
    <property type="entry name" value="3Fe4S_ferredoxin"/>
</dbReference>
<evidence type="ECO:0000313" key="10">
    <source>
        <dbReference type="Proteomes" id="UP001500751"/>
    </source>
</evidence>
<keyword evidence="10" id="KW-1185">Reference proteome</keyword>
<dbReference type="EMBL" id="BAAAQN010000008">
    <property type="protein sequence ID" value="GAA2022759.1"/>
    <property type="molecule type" value="Genomic_DNA"/>
</dbReference>
<dbReference type="Pfam" id="PF13370">
    <property type="entry name" value="Fer4_13"/>
    <property type="match status" value="1"/>
</dbReference>
<evidence type="ECO:0000256" key="7">
    <source>
        <dbReference type="ARBA" id="ARBA00023291"/>
    </source>
</evidence>
<evidence type="ECO:0000256" key="5">
    <source>
        <dbReference type="ARBA" id="ARBA00023004"/>
    </source>
</evidence>
<dbReference type="Gene3D" id="3.30.70.20">
    <property type="match status" value="1"/>
</dbReference>
<keyword evidence="3 8" id="KW-0479">Metal-binding</keyword>
<evidence type="ECO:0000256" key="4">
    <source>
        <dbReference type="ARBA" id="ARBA00022982"/>
    </source>
</evidence>
<keyword evidence="4 8" id="KW-0249">Electron transport</keyword>
<comment type="caution">
    <text evidence="9">The sequence shown here is derived from an EMBL/GenBank/DDBJ whole genome shotgun (WGS) entry which is preliminary data.</text>
</comment>
<organism evidence="9 10">
    <name type="scientific">Catenulispora yoronensis</name>
    <dbReference type="NCBI Taxonomy" id="450799"/>
    <lineage>
        <taxon>Bacteria</taxon>
        <taxon>Bacillati</taxon>
        <taxon>Actinomycetota</taxon>
        <taxon>Actinomycetes</taxon>
        <taxon>Catenulisporales</taxon>
        <taxon>Catenulisporaceae</taxon>
        <taxon>Catenulispora</taxon>
    </lineage>
</organism>
<gene>
    <name evidence="9" type="ORF">GCM10009839_20290</name>
</gene>
<dbReference type="PANTHER" id="PTHR36923:SF3">
    <property type="entry name" value="FERREDOXIN"/>
    <property type="match status" value="1"/>
</dbReference>
<keyword evidence="5 8" id="KW-0408">Iron</keyword>
<dbReference type="Proteomes" id="UP001500751">
    <property type="component" value="Unassembled WGS sequence"/>
</dbReference>
<dbReference type="SUPFAM" id="SSF54862">
    <property type="entry name" value="4Fe-4S ferredoxins"/>
    <property type="match status" value="1"/>
</dbReference>
<protein>
    <recommendedName>
        <fullName evidence="8">Ferredoxin</fullName>
    </recommendedName>
</protein>
<proteinExistence type="predicted"/>
<comment type="cofactor">
    <cofactor evidence="1">
        <name>[3Fe-4S] cluster</name>
        <dbReference type="ChEBI" id="CHEBI:21137"/>
    </cofactor>
</comment>
<evidence type="ECO:0000256" key="3">
    <source>
        <dbReference type="ARBA" id="ARBA00022723"/>
    </source>
</evidence>
<comment type="function">
    <text evidence="8">Ferredoxins are iron-sulfur proteins that transfer electrons in a wide variety of metabolic reactions.</text>
</comment>
<dbReference type="InterPro" id="IPR051269">
    <property type="entry name" value="Fe-S_cluster_ET"/>
</dbReference>
<dbReference type="PRINTS" id="PR00352">
    <property type="entry name" value="3FE4SFRDOXIN"/>
</dbReference>
<name>A0ABP5FC72_9ACTN</name>
<keyword evidence="2 8" id="KW-0813">Transport</keyword>
<evidence type="ECO:0000256" key="8">
    <source>
        <dbReference type="RuleBase" id="RU368020"/>
    </source>
</evidence>
<evidence type="ECO:0000256" key="1">
    <source>
        <dbReference type="ARBA" id="ARBA00001927"/>
    </source>
</evidence>